<gene>
    <name evidence="1" type="ORF">HGA05_02495</name>
</gene>
<evidence type="ECO:0008006" key="3">
    <source>
        <dbReference type="Google" id="ProtNLM"/>
    </source>
</evidence>
<organism evidence="1 2">
    <name type="scientific">Gordonia polyisoprenivorans</name>
    <dbReference type="NCBI Taxonomy" id="84595"/>
    <lineage>
        <taxon>Bacteria</taxon>
        <taxon>Bacillati</taxon>
        <taxon>Actinomycetota</taxon>
        <taxon>Actinomycetes</taxon>
        <taxon>Mycobacteriales</taxon>
        <taxon>Gordoniaceae</taxon>
        <taxon>Gordonia</taxon>
    </lineage>
</organism>
<comment type="caution">
    <text evidence="1">The sequence shown here is derived from an EMBL/GenBank/DDBJ whole genome shotgun (WGS) entry which is preliminary data.</text>
</comment>
<name>A0A846WG45_9ACTN</name>
<reference evidence="1 2" key="1">
    <citation type="submission" date="2020-04" db="EMBL/GenBank/DDBJ databases">
        <title>MicrobeNet Type strains.</title>
        <authorList>
            <person name="Nicholson A.C."/>
        </authorList>
    </citation>
    <scope>NUCLEOTIDE SEQUENCE [LARGE SCALE GENOMIC DNA]</scope>
    <source>
        <strain evidence="1 2">ATCC BAA-14</strain>
    </source>
</reference>
<evidence type="ECO:0000313" key="2">
    <source>
        <dbReference type="Proteomes" id="UP000563898"/>
    </source>
</evidence>
<evidence type="ECO:0000313" key="1">
    <source>
        <dbReference type="EMBL" id="NKY00448.1"/>
    </source>
</evidence>
<accession>A0A846WG45</accession>
<dbReference type="AlphaFoldDB" id="A0A846WG45"/>
<dbReference type="EMBL" id="JAAXPC010000001">
    <property type="protein sequence ID" value="NKY00448.1"/>
    <property type="molecule type" value="Genomic_DNA"/>
</dbReference>
<dbReference type="SUPFAM" id="SSF53474">
    <property type="entry name" value="alpha/beta-Hydrolases"/>
    <property type="match status" value="2"/>
</dbReference>
<dbReference type="Proteomes" id="UP000563898">
    <property type="component" value="Unassembled WGS sequence"/>
</dbReference>
<dbReference type="RefSeq" id="WP_006371044.1">
    <property type="nucleotide sequence ID" value="NZ_JAAXPC010000001.1"/>
</dbReference>
<proteinExistence type="predicted"/>
<dbReference type="InterPro" id="IPR029058">
    <property type="entry name" value="AB_hydrolase_fold"/>
</dbReference>
<protein>
    <recommendedName>
        <fullName evidence="3">Serine aminopeptidase S33 domain-containing protein</fullName>
    </recommendedName>
</protein>
<dbReference type="Gene3D" id="3.40.50.1820">
    <property type="entry name" value="alpha/beta hydrolase"/>
    <property type="match status" value="2"/>
</dbReference>
<sequence>MTATVRADVDIVSSATYFGDPQAPLFGVVSRPADDLVRGGIVVCGSLGKEHAQTPRGMKYLAEHLAARGFLVLRFDYANTGESAGPQQDPHAVDRWMASIRTAVDTVREFGVPDVGVIGLRAGALLITQDAELVADLDTLVLWDPVAKGRQFVRAQKALYTVISSADADASVADVAEDPDRDLVNLAGQTLHADAAAQLSAMRLRTEPVTARPAGTTVAFLRETDQTGAVATALTDAGTPVESCGDPTYFLEPMNPSYVSIPEELDQIVEWFDQRYADAAPRAVTVDTQPQAIVAHTVDGRPIETRVYTAPSGAVVWDTAIAGHHDAADKVVISHSIGHDSRIGPARLWAELSLDVASRGGRMLRFDRVGVGESGRARKADVFIDLYTDGYVARGVQIMESLRLPAGAQVVHTGICVGSWMSAHAALNTREVLGQNVSPTAVLVNPLMWRLRPGITYSPRALEFNTFGSRARRRLIQLVGEYATPTIRRLTPRRWHDTIGRAPILQMPEALCDSLWAHGAQLALVLGPEDYAYFDSLGGPRALATGRAQVRITRSSEGDHSAYNARLRAAAKQACLDALDLTS</sequence>